<accession>A0A831RI34</accession>
<sequence>MRIGVTSQNFRTITGHAGKTRRFLVYEGDPATGEVREIERIDLPKEMSLHEYRGGEPHPIESFDVLITAGCGQGFVGRMVAWGVQLHVTSETDPLQAARAVVRGEPLPPPLPHQH</sequence>
<organism evidence="1">
    <name type="scientific">Sedimenticola thiotaurini</name>
    <dbReference type="NCBI Taxonomy" id="1543721"/>
    <lineage>
        <taxon>Bacteria</taxon>
        <taxon>Pseudomonadati</taxon>
        <taxon>Pseudomonadota</taxon>
        <taxon>Gammaproteobacteria</taxon>
        <taxon>Chromatiales</taxon>
        <taxon>Sedimenticolaceae</taxon>
        <taxon>Sedimenticola</taxon>
    </lineage>
</organism>
<reference evidence="1" key="1">
    <citation type="journal article" date="2020" name="mSystems">
        <title>Genome- and Community-Level Interaction Insights into Carbon Utilization and Element Cycling Functions of Hydrothermarchaeota in Hydrothermal Sediment.</title>
        <authorList>
            <person name="Zhou Z."/>
            <person name="Liu Y."/>
            <person name="Xu W."/>
            <person name="Pan J."/>
            <person name="Luo Z.H."/>
            <person name="Li M."/>
        </authorList>
    </citation>
    <scope>NUCLEOTIDE SEQUENCE [LARGE SCALE GENOMIC DNA]</scope>
    <source>
        <strain evidence="1">HyVt-443</strain>
    </source>
</reference>
<protein>
    <submittedName>
        <fullName evidence="1">Nitrogen fixation protein</fullName>
    </submittedName>
</protein>
<dbReference type="EMBL" id="DRKP01000051">
    <property type="protein sequence ID" value="HEB95622.1"/>
    <property type="molecule type" value="Genomic_DNA"/>
</dbReference>
<gene>
    <name evidence="1" type="ORF">ENI96_04230</name>
</gene>
<dbReference type="AlphaFoldDB" id="A0A831RI34"/>
<dbReference type="InterPro" id="IPR036105">
    <property type="entry name" value="DiNase_FeMo-co_biosyn_sf"/>
</dbReference>
<comment type="caution">
    <text evidence="1">The sequence shown here is derived from an EMBL/GenBank/DDBJ whole genome shotgun (WGS) entry which is preliminary data.</text>
</comment>
<evidence type="ECO:0000313" key="1">
    <source>
        <dbReference type="EMBL" id="HEB95622.1"/>
    </source>
</evidence>
<name>A0A831RI34_9GAMM</name>
<dbReference type="Proteomes" id="UP000886251">
    <property type="component" value="Unassembled WGS sequence"/>
</dbReference>
<proteinExistence type="predicted"/>
<dbReference type="Gene3D" id="3.30.420.130">
    <property type="entry name" value="Dinitrogenase iron-molybdenum cofactor biosynthesis domain"/>
    <property type="match status" value="1"/>
</dbReference>
<dbReference type="SUPFAM" id="SSF53146">
    <property type="entry name" value="Nitrogenase accessory factor-like"/>
    <property type="match status" value="1"/>
</dbReference>